<feature type="chain" id="PRO_5012281744" description="DUF4399 domain-containing protein" evidence="1">
    <location>
        <begin position="21"/>
        <end position="146"/>
    </location>
</feature>
<name>A0A1X7BW01_9RHOB</name>
<keyword evidence="4" id="KW-1185">Reference proteome</keyword>
<organism evidence="3 4">
    <name type="scientific">Roseovarius aestuarii</name>
    <dbReference type="NCBI Taxonomy" id="475083"/>
    <lineage>
        <taxon>Bacteria</taxon>
        <taxon>Pseudomonadati</taxon>
        <taxon>Pseudomonadota</taxon>
        <taxon>Alphaproteobacteria</taxon>
        <taxon>Rhodobacterales</taxon>
        <taxon>Roseobacteraceae</taxon>
        <taxon>Roseovarius</taxon>
    </lineage>
</organism>
<dbReference type="EMBL" id="FWXB01000017">
    <property type="protein sequence ID" value="SMC13827.1"/>
    <property type="molecule type" value="Genomic_DNA"/>
</dbReference>
<feature type="domain" description="DUF4399" evidence="2">
    <location>
        <begin position="48"/>
        <end position="146"/>
    </location>
</feature>
<evidence type="ECO:0000259" key="2">
    <source>
        <dbReference type="Pfam" id="PF14347"/>
    </source>
</evidence>
<accession>A0A1X7BW01</accession>
<dbReference type="InterPro" id="IPR025512">
    <property type="entry name" value="DUF4399"/>
</dbReference>
<feature type="signal peptide" evidence="1">
    <location>
        <begin position="1"/>
        <end position="20"/>
    </location>
</feature>
<sequence length="146" mass="15205">MRITTAALAIITAISGPLIAGETPSAPGAEVYFVNLEDGDTVKGPVKVVFGLSGMGVAPAGTEADNTGHHHLLINRAPFGDGPDDAEMLEYGVYADDNHVHFGKGQTETTVELAPGEHSLQLLLGDLNHAPHADPVMSEVITITVE</sequence>
<evidence type="ECO:0000256" key="1">
    <source>
        <dbReference type="SAM" id="SignalP"/>
    </source>
</evidence>
<protein>
    <recommendedName>
        <fullName evidence="2">DUF4399 domain-containing protein</fullName>
    </recommendedName>
</protein>
<keyword evidence="1" id="KW-0732">Signal</keyword>
<gene>
    <name evidence="3" type="ORF">ROA7745_03687</name>
</gene>
<proteinExistence type="predicted"/>
<evidence type="ECO:0000313" key="3">
    <source>
        <dbReference type="EMBL" id="SMC13827.1"/>
    </source>
</evidence>
<dbReference type="AlphaFoldDB" id="A0A1X7BW01"/>
<dbReference type="RefSeq" id="WP_085801753.1">
    <property type="nucleotide sequence ID" value="NZ_FWXB01000017.1"/>
</dbReference>
<reference evidence="3 4" key="1">
    <citation type="submission" date="2017-03" db="EMBL/GenBank/DDBJ databases">
        <authorList>
            <person name="Afonso C.L."/>
            <person name="Miller P.J."/>
            <person name="Scott M.A."/>
            <person name="Spackman E."/>
            <person name="Goraichik I."/>
            <person name="Dimitrov K.M."/>
            <person name="Suarez D.L."/>
            <person name="Swayne D.E."/>
        </authorList>
    </citation>
    <scope>NUCLEOTIDE SEQUENCE [LARGE SCALE GENOMIC DNA]</scope>
    <source>
        <strain evidence="3 4">CECT 7745</strain>
    </source>
</reference>
<dbReference type="Pfam" id="PF14347">
    <property type="entry name" value="DUF4399"/>
    <property type="match status" value="1"/>
</dbReference>
<dbReference type="OrthoDB" id="531568at2"/>
<evidence type="ECO:0000313" key="4">
    <source>
        <dbReference type="Proteomes" id="UP000193224"/>
    </source>
</evidence>
<dbReference type="Proteomes" id="UP000193224">
    <property type="component" value="Unassembled WGS sequence"/>
</dbReference>